<proteinExistence type="predicted"/>
<accession>A0A3N5ABA9</accession>
<keyword evidence="1" id="KW-1005">Bacterial flagellum biogenesis</keyword>
<dbReference type="Gene3D" id="1.20.58.300">
    <property type="entry name" value="FlgN-like"/>
    <property type="match status" value="1"/>
</dbReference>
<evidence type="ECO:0000313" key="3">
    <source>
        <dbReference type="EMBL" id="RPF42889.1"/>
    </source>
</evidence>
<evidence type="ECO:0000256" key="1">
    <source>
        <dbReference type="ARBA" id="ARBA00022795"/>
    </source>
</evidence>
<evidence type="ECO:0000313" key="4">
    <source>
        <dbReference type="Proteomes" id="UP000282654"/>
    </source>
</evidence>
<dbReference type="Pfam" id="PF05130">
    <property type="entry name" value="FlgN"/>
    <property type="match status" value="1"/>
</dbReference>
<reference evidence="3 4" key="1">
    <citation type="submission" date="2018-11" db="EMBL/GenBank/DDBJ databases">
        <title>Genomic Encyclopedia of Type Strains, Phase IV (KMG-IV): sequencing the most valuable type-strain genomes for metagenomic binning, comparative biology and taxonomic classification.</title>
        <authorList>
            <person name="Goeker M."/>
        </authorList>
    </citation>
    <scope>NUCLEOTIDE SEQUENCE [LARGE SCALE GENOMIC DNA]</scope>
    <source>
        <strain evidence="3 4">DSM 102936</strain>
    </source>
</reference>
<dbReference type="GO" id="GO:0044780">
    <property type="term" value="P:bacterial-type flagellum assembly"/>
    <property type="evidence" value="ECO:0007669"/>
    <property type="project" value="InterPro"/>
</dbReference>
<protein>
    <recommendedName>
        <fullName evidence="5">FlgN protein</fullName>
    </recommendedName>
</protein>
<dbReference type="RefSeq" id="WP_123931576.1">
    <property type="nucleotide sequence ID" value="NZ_RKRE01000003.1"/>
</dbReference>
<dbReference type="SUPFAM" id="SSF140566">
    <property type="entry name" value="FlgN-like"/>
    <property type="match status" value="1"/>
</dbReference>
<comment type="caution">
    <text evidence="3">The sequence shown here is derived from an EMBL/GenBank/DDBJ whole genome shotgun (WGS) entry which is preliminary data.</text>
</comment>
<feature type="coiled-coil region" evidence="2">
    <location>
        <begin position="47"/>
        <end position="74"/>
    </location>
</feature>
<name>A0A3N5ABA9_9THEO</name>
<evidence type="ECO:0000256" key="2">
    <source>
        <dbReference type="SAM" id="Coils"/>
    </source>
</evidence>
<keyword evidence="2" id="KW-0175">Coiled coil</keyword>
<organism evidence="3 4">
    <name type="scientific">Thermodesulfitimonas autotrophica</name>
    <dbReference type="NCBI Taxonomy" id="1894989"/>
    <lineage>
        <taxon>Bacteria</taxon>
        <taxon>Bacillati</taxon>
        <taxon>Bacillota</taxon>
        <taxon>Clostridia</taxon>
        <taxon>Thermoanaerobacterales</taxon>
        <taxon>Thermoanaerobacteraceae</taxon>
        <taxon>Thermodesulfitimonas</taxon>
    </lineage>
</organism>
<dbReference type="Proteomes" id="UP000282654">
    <property type="component" value="Unassembled WGS sequence"/>
</dbReference>
<evidence type="ECO:0008006" key="5">
    <source>
        <dbReference type="Google" id="ProtNLM"/>
    </source>
</evidence>
<dbReference type="AlphaFoldDB" id="A0A3N5ABA9"/>
<dbReference type="InterPro" id="IPR007809">
    <property type="entry name" value="FlgN-like"/>
</dbReference>
<gene>
    <name evidence="3" type="ORF">EDD75_2003</name>
</gene>
<keyword evidence="4" id="KW-1185">Reference proteome</keyword>
<dbReference type="EMBL" id="RKRE01000003">
    <property type="protein sequence ID" value="RPF42889.1"/>
    <property type="molecule type" value="Genomic_DNA"/>
</dbReference>
<dbReference type="InterPro" id="IPR036679">
    <property type="entry name" value="FlgN-like_sf"/>
</dbReference>
<sequence>MERCTRLIGLLEEESAVLKEIITVAEEEIEAFVNGDHARILKAAARQEELSGLLVNLEKERQVLQQQLEEELHLPKNCRLSDLPGALPVEFRGPLAELSQRLQKYASVLLLFQARLYFLIERALTVEETVARLLSRARLKNDYAVAPREVGLVNQSV</sequence>